<accession>A0A074ZRN4</accession>
<evidence type="ECO:0000313" key="1">
    <source>
        <dbReference type="EMBL" id="KER29746.1"/>
    </source>
</evidence>
<dbReference type="EMBL" id="KL596672">
    <property type="protein sequence ID" value="KER29746.1"/>
    <property type="molecule type" value="Genomic_DNA"/>
</dbReference>
<proteinExistence type="predicted"/>
<reference evidence="1 2" key="1">
    <citation type="submission" date="2013-11" db="EMBL/GenBank/DDBJ databases">
        <title>Opisthorchis viverrini - life in the bile duct.</title>
        <authorList>
            <person name="Young N.D."/>
            <person name="Nagarajan N."/>
            <person name="Lin S.J."/>
            <person name="Korhonen P.K."/>
            <person name="Jex A.R."/>
            <person name="Hall R.S."/>
            <person name="Safavi-Hemami H."/>
            <person name="Kaewkong W."/>
            <person name="Bertrand D."/>
            <person name="Gao S."/>
            <person name="Seet Q."/>
            <person name="Wongkham S."/>
            <person name="Teh B.T."/>
            <person name="Wongkham C."/>
            <person name="Intapan P.M."/>
            <person name="Maleewong W."/>
            <person name="Yang X."/>
            <person name="Hu M."/>
            <person name="Wang Z."/>
            <person name="Hofmann A."/>
            <person name="Sternberg P.W."/>
            <person name="Tan P."/>
            <person name="Wang J."/>
            <person name="Gasser R.B."/>
        </authorList>
    </citation>
    <scope>NUCLEOTIDE SEQUENCE [LARGE SCALE GENOMIC DNA]</scope>
</reference>
<keyword evidence="2" id="KW-1185">Reference proteome</keyword>
<dbReference type="CTD" id="20317845"/>
<dbReference type="OrthoDB" id="73653at2759"/>
<protein>
    <submittedName>
        <fullName evidence="1">Uncharacterized protein</fullName>
    </submittedName>
</protein>
<dbReference type="RefSeq" id="XP_009166464.1">
    <property type="nucleotide sequence ID" value="XM_009168200.1"/>
</dbReference>
<sequence length="155" mass="17955">MTGQSGNRCQLTVDRRTSQCDRKRFITNRADINAASRNSEAVRPIRQWAWDEVAWCSTFNCLRTSQTRDSAGFRRNTLICKLIWFFERLTWNPADVLRQPNVLHQAASCFSCYDIRDIAIHVYLCNVLLISLLKIRRQPTTGFTFFGAHQRGVVP</sequence>
<dbReference type="GeneID" id="20317845"/>
<dbReference type="KEGG" id="ovi:T265_03658"/>
<gene>
    <name evidence="1" type="ORF">T265_03658</name>
</gene>
<name>A0A074ZRN4_OPIVI</name>
<dbReference type="AlphaFoldDB" id="A0A074ZRN4"/>
<dbReference type="Proteomes" id="UP000054324">
    <property type="component" value="Unassembled WGS sequence"/>
</dbReference>
<evidence type="ECO:0000313" key="2">
    <source>
        <dbReference type="Proteomes" id="UP000054324"/>
    </source>
</evidence>
<organism evidence="1 2">
    <name type="scientific">Opisthorchis viverrini</name>
    <name type="common">Southeast Asian liver fluke</name>
    <dbReference type="NCBI Taxonomy" id="6198"/>
    <lineage>
        <taxon>Eukaryota</taxon>
        <taxon>Metazoa</taxon>
        <taxon>Spiralia</taxon>
        <taxon>Lophotrochozoa</taxon>
        <taxon>Platyhelminthes</taxon>
        <taxon>Trematoda</taxon>
        <taxon>Digenea</taxon>
        <taxon>Opisthorchiida</taxon>
        <taxon>Opisthorchiata</taxon>
        <taxon>Opisthorchiidae</taxon>
        <taxon>Opisthorchis</taxon>
    </lineage>
</organism>